<dbReference type="Gene3D" id="3.30.420.150">
    <property type="entry name" value="Exopolyphosphatase. Domain 2"/>
    <property type="match status" value="1"/>
</dbReference>
<protein>
    <submittedName>
        <fullName evidence="1">Uncharacterized protein</fullName>
    </submittedName>
</protein>
<evidence type="ECO:0000313" key="2">
    <source>
        <dbReference type="Proteomes" id="UP001346149"/>
    </source>
</evidence>
<name>A0AAN7QTD4_TRANT</name>
<dbReference type="AlphaFoldDB" id="A0AAN7QTD4"/>
<keyword evidence="2" id="KW-1185">Reference proteome</keyword>
<proteinExistence type="predicted"/>
<dbReference type="Proteomes" id="UP001346149">
    <property type="component" value="Unassembled WGS sequence"/>
</dbReference>
<comment type="caution">
    <text evidence="1">The sequence shown here is derived from an EMBL/GenBank/DDBJ whole genome shotgun (WGS) entry which is preliminary data.</text>
</comment>
<organism evidence="1 2">
    <name type="scientific">Trapa natans</name>
    <name type="common">Water chestnut</name>
    <dbReference type="NCBI Taxonomy" id="22666"/>
    <lineage>
        <taxon>Eukaryota</taxon>
        <taxon>Viridiplantae</taxon>
        <taxon>Streptophyta</taxon>
        <taxon>Embryophyta</taxon>
        <taxon>Tracheophyta</taxon>
        <taxon>Spermatophyta</taxon>
        <taxon>Magnoliopsida</taxon>
        <taxon>eudicotyledons</taxon>
        <taxon>Gunneridae</taxon>
        <taxon>Pentapetalae</taxon>
        <taxon>rosids</taxon>
        <taxon>malvids</taxon>
        <taxon>Myrtales</taxon>
        <taxon>Lythraceae</taxon>
        <taxon>Trapa</taxon>
    </lineage>
</organism>
<dbReference type="EMBL" id="JAXQNO010000017">
    <property type="protein sequence ID" value="KAK4779014.1"/>
    <property type="molecule type" value="Genomic_DNA"/>
</dbReference>
<evidence type="ECO:0000313" key="1">
    <source>
        <dbReference type="EMBL" id="KAK4779014.1"/>
    </source>
</evidence>
<reference evidence="1 2" key="1">
    <citation type="journal article" date="2023" name="Hortic Res">
        <title>Pangenome of water caltrop reveals structural variations and asymmetric subgenome divergence after allopolyploidization.</title>
        <authorList>
            <person name="Zhang X."/>
            <person name="Chen Y."/>
            <person name="Wang L."/>
            <person name="Yuan Y."/>
            <person name="Fang M."/>
            <person name="Shi L."/>
            <person name="Lu R."/>
            <person name="Comes H.P."/>
            <person name="Ma Y."/>
            <person name="Chen Y."/>
            <person name="Huang G."/>
            <person name="Zhou Y."/>
            <person name="Zheng Z."/>
            <person name="Qiu Y."/>
        </authorList>
    </citation>
    <scope>NUCLEOTIDE SEQUENCE [LARGE SCALE GENOMIC DNA]</scope>
    <source>
        <strain evidence="1">F231</strain>
    </source>
</reference>
<sequence>MPDTVHRFTRDKLSSLSGFYAVHSKLNLSHHSNFTDILEKGQQLCSRLWNNSSFASETGKYGEGFCFQVPYMVIEDTFGLQTGGGGIYVDKLQQTGNNICSN</sequence>
<gene>
    <name evidence="1" type="ORF">SAY86_006542</name>
</gene>
<accession>A0AAN7QTD4</accession>